<comment type="caution">
    <text evidence="9">The sequence shown here is derived from an EMBL/GenBank/DDBJ whole genome shotgun (WGS) entry which is preliminary data.</text>
</comment>
<reference evidence="9 10" key="1">
    <citation type="submission" date="2019-01" db="EMBL/GenBank/DDBJ databases">
        <title>Lacunisphaera sp. strain TWA-58.</title>
        <authorList>
            <person name="Chen W.-M."/>
        </authorList>
    </citation>
    <scope>NUCLEOTIDE SEQUENCE [LARGE SCALE GENOMIC DNA]</scope>
    <source>
        <strain evidence="9 10">TWA-58</strain>
    </source>
</reference>
<dbReference type="AlphaFoldDB" id="A0A4Q1C7V4"/>
<dbReference type="EMBL" id="SDHX01000001">
    <property type="protein sequence ID" value="RXK54891.1"/>
    <property type="molecule type" value="Genomic_DNA"/>
</dbReference>
<dbReference type="GO" id="GO:0004553">
    <property type="term" value="F:hydrolase activity, hydrolyzing O-glycosyl compounds"/>
    <property type="evidence" value="ECO:0007669"/>
    <property type="project" value="InterPro"/>
</dbReference>
<dbReference type="InterPro" id="IPR006710">
    <property type="entry name" value="Glyco_hydro_43"/>
</dbReference>
<dbReference type="InterPro" id="IPR023296">
    <property type="entry name" value="Glyco_hydro_beta-prop_sf"/>
</dbReference>
<evidence type="ECO:0000259" key="8">
    <source>
        <dbReference type="Pfam" id="PF17851"/>
    </source>
</evidence>
<keyword evidence="3 6" id="KW-0326">Glycosidase</keyword>
<keyword evidence="7" id="KW-0732">Signal</keyword>
<accession>A0A4Q1C7V4</accession>
<protein>
    <submittedName>
        <fullName evidence="9">Glycoside hydrolase family 43 protein</fullName>
    </submittedName>
</protein>
<evidence type="ECO:0000256" key="2">
    <source>
        <dbReference type="ARBA" id="ARBA00022801"/>
    </source>
</evidence>
<comment type="similarity">
    <text evidence="1 6">Belongs to the glycosyl hydrolase 43 family.</text>
</comment>
<dbReference type="OrthoDB" id="181757at2"/>
<gene>
    <name evidence="9" type="ORF">ESB00_03065</name>
</gene>
<dbReference type="PANTHER" id="PTHR42812">
    <property type="entry name" value="BETA-XYLOSIDASE"/>
    <property type="match status" value="1"/>
</dbReference>
<feature type="active site" description="Proton donor" evidence="4">
    <location>
        <position position="233"/>
    </location>
</feature>
<name>A0A4Q1C7V4_9BACT</name>
<dbReference type="InterPro" id="IPR041542">
    <property type="entry name" value="GH43_C2"/>
</dbReference>
<evidence type="ECO:0000256" key="1">
    <source>
        <dbReference type="ARBA" id="ARBA00009865"/>
    </source>
</evidence>
<dbReference type="Proteomes" id="UP000290218">
    <property type="component" value="Unassembled WGS sequence"/>
</dbReference>
<proteinExistence type="inferred from homology"/>
<dbReference type="InterPro" id="IPR013320">
    <property type="entry name" value="ConA-like_dom_sf"/>
</dbReference>
<feature type="chain" id="PRO_5020568682" evidence="7">
    <location>
        <begin position="24"/>
        <end position="557"/>
    </location>
</feature>
<feature type="domain" description="Beta-xylosidase C-terminal Concanavalin A-like" evidence="8">
    <location>
        <begin position="377"/>
        <end position="552"/>
    </location>
</feature>
<dbReference type="Gene3D" id="2.115.10.20">
    <property type="entry name" value="Glycosyl hydrolase domain, family 43"/>
    <property type="match status" value="1"/>
</dbReference>
<evidence type="ECO:0000256" key="6">
    <source>
        <dbReference type="RuleBase" id="RU361187"/>
    </source>
</evidence>
<evidence type="ECO:0000313" key="10">
    <source>
        <dbReference type="Proteomes" id="UP000290218"/>
    </source>
</evidence>
<dbReference type="GO" id="GO:0005975">
    <property type="term" value="P:carbohydrate metabolic process"/>
    <property type="evidence" value="ECO:0007669"/>
    <property type="project" value="InterPro"/>
</dbReference>
<dbReference type="CDD" id="cd18617">
    <property type="entry name" value="GH43_XynB-like"/>
    <property type="match status" value="1"/>
</dbReference>
<keyword evidence="10" id="KW-1185">Reference proteome</keyword>
<evidence type="ECO:0000256" key="5">
    <source>
        <dbReference type="PIRSR" id="PIRSR606710-2"/>
    </source>
</evidence>
<dbReference type="PANTHER" id="PTHR42812:SF12">
    <property type="entry name" value="BETA-XYLOSIDASE-RELATED"/>
    <property type="match status" value="1"/>
</dbReference>
<dbReference type="Gene3D" id="2.60.120.200">
    <property type="match status" value="1"/>
</dbReference>
<feature type="active site" description="Proton acceptor" evidence="4">
    <location>
        <position position="61"/>
    </location>
</feature>
<sequence length="557" mass="61689">MTNKTFHLPALTLALTLTSAAFAAAPVAFESFTYTGRDTIFEAPLPAGHFQNPILAGYYPDPSICRVGDDYYLINSSFAHFPGIPIFHSKDMVNWKQIGHVIDRPNQINYDNLGITRGIFAPAISHHNGTFYVICTMVDAGGNFIMTAKDPAGPWSDPIWLEFDGIDPSIFFDDDGRAWIVNNGNPPENKPLYSGHRAIWIQEFDFKNNKMIGPRSIIVNGGVDLSTKPVWIEGPHLYKRNGWYYLCCAEGGTSNHHSQVILRSKSPTGPYVPWEKNPILTQRNLDNNAKHAVTCTGHADLEIGPDGRWWSVFLACRPYAPDRWATGRETFLLPVTWTEDDWPVILPPGERVPYVVKAPVPSVSIAQAPFSGNFTWSDEFDSAALSPQWIMIRTPKENWWKLADGKLHLNPRTERLSGKGNPSYWGRRLQHSKYEASAKLTIPSARGTSAGLAISQNETHTYYFAAQRTEGGLSAFVEVQNGPKPQTLVTGLLPADAKEIELRITGDEKVISFAYRLGAGEWKELLPKADSYPISVQAAGGGGHFTGALIGPHARTE</sequence>
<organism evidence="9 10">
    <name type="scientific">Oleiharenicola lentus</name>
    <dbReference type="NCBI Taxonomy" id="2508720"/>
    <lineage>
        <taxon>Bacteria</taxon>
        <taxon>Pseudomonadati</taxon>
        <taxon>Verrucomicrobiota</taxon>
        <taxon>Opitutia</taxon>
        <taxon>Opitutales</taxon>
        <taxon>Opitutaceae</taxon>
        <taxon>Oleiharenicola</taxon>
    </lineage>
</organism>
<evidence type="ECO:0000256" key="3">
    <source>
        <dbReference type="ARBA" id="ARBA00023295"/>
    </source>
</evidence>
<feature type="site" description="Important for catalytic activity, responsible for pKa modulation of the active site Glu and correct orientation of both the proton donor and substrate" evidence="5">
    <location>
        <position position="167"/>
    </location>
</feature>
<dbReference type="InterPro" id="IPR051795">
    <property type="entry name" value="Glycosyl_Hydrlase_43"/>
</dbReference>
<dbReference type="SUPFAM" id="SSF49899">
    <property type="entry name" value="Concanavalin A-like lectins/glucanases"/>
    <property type="match status" value="1"/>
</dbReference>
<dbReference type="RefSeq" id="WP_129046256.1">
    <property type="nucleotide sequence ID" value="NZ_SDHX01000001.1"/>
</dbReference>
<keyword evidence="2 6" id="KW-0378">Hydrolase</keyword>
<dbReference type="Pfam" id="PF17851">
    <property type="entry name" value="GH43_C2"/>
    <property type="match status" value="1"/>
</dbReference>
<dbReference type="Pfam" id="PF04616">
    <property type="entry name" value="Glyco_hydro_43"/>
    <property type="match status" value="1"/>
</dbReference>
<feature type="signal peptide" evidence="7">
    <location>
        <begin position="1"/>
        <end position="23"/>
    </location>
</feature>
<dbReference type="SUPFAM" id="SSF75005">
    <property type="entry name" value="Arabinanase/levansucrase/invertase"/>
    <property type="match status" value="1"/>
</dbReference>
<evidence type="ECO:0000256" key="7">
    <source>
        <dbReference type="SAM" id="SignalP"/>
    </source>
</evidence>
<evidence type="ECO:0000256" key="4">
    <source>
        <dbReference type="PIRSR" id="PIRSR606710-1"/>
    </source>
</evidence>
<evidence type="ECO:0000313" key="9">
    <source>
        <dbReference type="EMBL" id="RXK54891.1"/>
    </source>
</evidence>